<sequence length="103" mass="10991">MSPIEQVARAIYAERYLTEIAFGAMPTWEDAQGSDKTNTFDEARAAIEAMSPATDTMKVAGGLKCEAIMFEGEGSGVIFNDMGEVFAAMITAALDEPMQGTTV</sequence>
<dbReference type="Proteomes" id="UP000539538">
    <property type="component" value="Unassembled WGS sequence"/>
</dbReference>
<protein>
    <submittedName>
        <fullName evidence="1">Uncharacterized protein</fullName>
    </submittedName>
</protein>
<proteinExistence type="predicted"/>
<reference evidence="1 2" key="1">
    <citation type="submission" date="2020-08" db="EMBL/GenBank/DDBJ databases">
        <title>Genomic Encyclopedia of Type Strains, Phase IV (KMG-IV): sequencing the most valuable type-strain genomes for metagenomic binning, comparative biology and taxonomic classification.</title>
        <authorList>
            <person name="Goeker M."/>
        </authorList>
    </citation>
    <scope>NUCLEOTIDE SEQUENCE [LARGE SCALE GENOMIC DNA]</scope>
    <source>
        <strain evidence="1 2">DSM 7050</strain>
    </source>
</reference>
<comment type="caution">
    <text evidence="1">The sequence shown here is derived from an EMBL/GenBank/DDBJ whole genome shotgun (WGS) entry which is preliminary data.</text>
</comment>
<gene>
    <name evidence="1" type="ORF">GGQ99_005060</name>
</gene>
<keyword evidence="2" id="KW-1185">Reference proteome</keyword>
<organism evidence="1 2">
    <name type="scientific">Aminobacter niigataensis</name>
    <dbReference type="NCBI Taxonomy" id="83265"/>
    <lineage>
        <taxon>Bacteria</taxon>
        <taxon>Pseudomonadati</taxon>
        <taxon>Pseudomonadota</taxon>
        <taxon>Alphaproteobacteria</taxon>
        <taxon>Hyphomicrobiales</taxon>
        <taxon>Phyllobacteriaceae</taxon>
        <taxon>Aminobacter</taxon>
    </lineage>
</organism>
<accession>A0ABR6L960</accession>
<dbReference type="RefSeq" id="WP_183264622.1">
    <property type="nucleotide sequence ID" value="NZ_BAAAVZ010000020.1"/>
</dbReference>
<name>A0ABR6L960_9HYPH</name>
<evidence type="ECO:0000313" key="1">
    <source>
        <dbReference type="EMBL" id="MBB4653275.1"/>
    </source>
</evidence>
<dbReference type="EMBL" id="JACHOT010000011">
    <property type="protein sequence ID" value="MBB4653275.1"/>
    <property type="molecule type" value="Genomic_DNA"/>
</dbReference>
<evidence type="ECO:0000313" key="2">
    <source>
        <dbReference type="Proteomes" id="UP000539538"/>
    </source>
</evidence>